<feature type="region of interest" description="Disordered" evidence="1">
    <location>
        <begin position="68"/>
        <end position="112"/>
    </location>
</feature>
<comment type="caution">
    <text evidence="2">The sequence shown here is derived from an EMBL/GenBank/DDBJ whole genome shotgun (WGS) entry which is preliminary data.</text>
</comment>
<dbReference type="Proteomes" id="UP000637578">
    <property type="component" value="Unassembled WGS sequence"/>
</dbReference>
<reference evidence="2" key="1">
    <citation type="journal article" date="2014" name="Int. J. Syst. Evol. Microbiol.">
        <title>Complete genome sequence of Corynebacterium casei LMG S-19264T (=DSM 44701T), isolated from a smear-ripened cheese.</title>
        <authorList>
            <consortium name="US DOE Joint Genome Institute (JGI-PGF)"/>
            <person name="Walter F."/>
            <person name="Albersmeier A."/>
            <person name="Kalinowski J."/>
            <person name="Ruckert C."/>
        </authorList>
    </citation>
    <scope>NUCLEOTIDE SEQUENCE</scope>
    <source>
        <strain evidence="2">CGMCC 4.5737</strain>
    </source>
</reference>
<organism evidence="2 3">
    <name type="scientific">Longimycelium tulufanense</name>
    <dbReference type="NCBI Taxonomy" id="907463"/>
    <lineage>
        <taxon>Bacteria</taxon>
        <taxon>Bacillati</taxon>
        <taxon>Actinomycetota</taxon>
        <taxon>Actinomycetes</taxon>
        <taxon>Pseudonocardiales</taxon>
        <taxon>Pseudonocardiaceae</taxon>
        <taxon>Longimycelium</taxon>
    </lineage>
</organism>
<dbReference type="AlphaFoldDB" id="A0A8J3FWE8"/>
<protein>
    <submittedName>
        <fullName evidence="2">Uncharacterized protein</fullName>
    </submittedName>
</protein>
<evidence type="ECO:0000313" key="3">
    <source>
        <dbReference type="Proteomes" id="UP000637578"/>
    </source>
</evidence>
<dbReference type="EMBL" id="BMMK01000019">
    <property type="protein sequence ID" value="GGM65746.1"/>
    <property type="molecule type" value="Genomic_DNA"/>
</dbReference>
<evidence type="ECO:0000313" key="2">
    <source>
        <dbReference type="EMBL" id="GGM65746.1"/>
    </source>
</evidence>
<sequence length="112" mass="12965">MSRDQFNGLPILYSPEEVGKRLGRSGWWVREQCRRDRFPHTRAAGAIRFTSEQFGEILRILERRPEFPQQQGNAIGRRCRQQAPRTSVVQLRARPPRRARSAPPPDEGSRTA</sequence>
<accession>A0A8J3FWE8</accession>
<evidence type="ECO:0000256" key="1">
    <source>
        <dbReference type="SAM" id="MobiDB-lite"/>
    </source>
</evidence>
<keyword evidence="3" id="KW-1185">Reference proteome</keyword>
<name>A0A8J3FWE8_9PSEU</name>
<gene>
    <name evidence="2" type="ORF">GCM10012275_40430</name>
</gene>
<proteinExistence type="predicted"/>
<reference evidence="2" key="2">
    <citation type="submission" date="2020-09" db="EMBL/GenBank/DDBJ databases">
        <authorList>
            <person name="Sun Q."/>
            <person name="Zhou Y."/>
        </authorList>
    </citation>
    <scope>NUCLEOTIDE SEQUENCE</scope>
    <source>
        <strain evidence="2">CGMCC 4.5737</strain>
    </source>
</reference>